<dbReference type="GO" id="GO:0006508">
    <property type="term" value="P:proteolysis"/>
    <property type="evidence" value="ECO:0007669"/>
    <property type="project" value="InterPro"/>
</dbReference>
<dbReference type="PANTHER" id="PTHR42776:SF27">
    <property type="entry name" value="DIPEPTIDYL PEPTIDASE FAMILY MEMBER 6"/>
    <property type="match status" value="1"/>
</dbReference>
<keyword evidence="4" id="KW-1185">Reference proteome</keyword>
<evidence type="ECO:0000313" key="3">
    <source>
        <dbReference type="EMBL" id="MCI0183065.1"/>
    </source>
</evidence>
<comment type="caution">
    <text evidence="3">The sequence shown here is derived from an EMBL/GenBank/DDBJ whole genome shotgun (WGS) entry which is preliminary data.</text>
</comment>
<evidence type="ECO:0000259" key="2">
    <source>
        <dbReference type="Pfam" id="PF00326"/>
    </source>
</evidence>
<dbReference type="EMBL" id="JALBUF010000003">
    <property type="protein sequence ID" value="MCI0183065.1"/>
    <property type="molecule type" value="Genomic_DNA"/>
</dbReference>
<protein>
    <recommendedName>
        <fullName evidence="2">Peptidase S9 prolyl oligopeptidase catalytic domain-containing protein</fullName>
    </recommendedName>
</protein>
<dbReference type="AlphaFoldDB" id="A0A9X1V966"/>
<evidence type="ECO:0000256" key="1">
    <source>
        <dbReference type="ARBA" id="ARBA00022801"/>
    </source>
</evidence>
<dbReference type="InterPro" id="IPR029058">
    <property type="entry name" value="AB_hydrolase_fold"/>
</dbReference>
<accession>A0A9X1V966</accession>
<dbReference type="SUPFAM" id="SSF82171">
    <property type="entry name" value="DPP6 N-terminal domain-like"/>
    <property type="match status" value="1"/>
</dbReference>
<dbReference type="Proteomes" id="UP001139263">
    <property type="component" value="Unassembled WGS sequence"/>
</dbReference>
<organism evidence="3 4">
    <name type="scientific">Sulfoacidibacillus ferrooxidans</name>
    <dbReference type="NCBI Taxonomy" id="2005001"/>
    <lineage>
        <taxon>Bacteria</taxon>
        <taxon>Bacillati</taxon>
        <taxon>Bacillota</taxon>
        <taxon>Bacilli</taxon>
        <taxon>Bacillales</taxon>
        <taxon>Alicyclobacillaceae</taxon>
        <taxon>Sulfoacidibacillus</taxon>
    </lineage>
</organism>
<evidence type="ECO:0000313" key="4">
    <source>
        <dbReference type="Proteomes" id="UP001139263"/>
    </source>
</evidence>
<sequence>MIQFSRPDIDEFFRTYAITGFTVNKAETKIAFSTNLNGKYNIWGMDLPNSFPYPLSYVDQTPAYIRFDPQDRYLLAGFDQDGDENIQMYILPPNGGALTPLRTFEGRRHYFCALSKDGNRVYYCSDKENHNFLNGYVYTISSGEESTLYIGEGGATELSDVAPDESSFITQKAYANTFIPAFLHMAGEVHSLTPDPTVPHVVLHGAYLFDQYIFSTNFNSDRTYLATFEMATKQFHTLHTLENVDIGMLAVHESTHTVYFVAHGGVEDHLYTFDVETKKASLIESPVAVVENLKVGDSGTLYILGRSDVDPFNLYKRSPDGTWTMLTNNRVMGMARDQLIPAEVVHFQSFDGLEIEALWFPAHKETANGYTVVWPHGGPQASERRMFRPFFQFLCSRGYNVWAPNFRGSAGYGAAFMQKVEGDWGHGPRLDMIESMEWLLQEGRADRDKLFLVGGSYGGYMTLLLHGRHADYFQACVDIFGPANLFTFLNSVPDFWKPMMKQWLGDPVEDKERLTNDSPITYLDGMTKPMLVVQGANDPRVVKAESDQIVQALRDRQVEVEYLVFDDEGHGFMKKANEIAAYRRIVEFLDQHRK</sequence>
<name>A0A9X1V966_9BACL</name>
<dbReference type="Pfam" id="PF00326">
    <property type="entry name" value="Peptidase_S9"/>
    <property type="match status" value="1"/>
</dbReference>
<reference evidence="3" key="1">
    <citation type="submission" date="2022-03" db="EMBL/GenBank/DDBJ databases">
        <title>Draft Genome Sequence of Firmicute Strain S0AB, a Heterotrophic Iron/Sulfur-Oxidizing Extreme Acidophile.</title>
        <authorList>
            <person name="Vergara E."/>
            <person name="Pakostova E."/>
            <person name="Johnson D.B."/>
            <person name="Holmes D.S."/>
        </authorList>
    </citation>
    <scope>NUCLEOTIDE SEQUENCE</scope>
    <source>
        <strain evidence="3">S0AB</strain>
    </source>
</reference>
<dbReference type="PANTHER" id="PTHR42776">
    <property type="entry name" value="SERINE PEPTIDASE S9 FAMILY MEMBER"/>
    <property type="match status" value="1"/>
</dbReference>
<dbReference type="GO" id="GO:0004252">
    <property type="term" value="F:serine-type endopeptidase activity"/>
    <property type="evidence" value="ECO:0007669"/>
    <property type="project" value="TreeGrafter"/>
</dbReference>
<feature type="domain" description="Peptidase S9 prolyl oligopeptidase catalytic" evidence="2">
    <location>
        <begin position="390"/>
        <end position="592"/>
    </location>
</feature>
<dbReference type="Gene3D" id="2.120.10.30">
    <property type="entry name" value="TolB, C-terminal domain"/>
    <property type="match status" value="1"/>
</dbReference>
<dbReference type="RefSeq" id="WP_241712851.1">
    <property type="nucleotide sequence ID" value="NZ_JALBUF010000003.1"/>
</dbReference>
<dbReference type="Gene3D" id="3.40.50.1820">
    <property type="entry name" value="alpha/beta hydrolase"/>
    <property type="match status" value="1"/>
</dbReference>
<dbReference type="InterPro" id="IPR001375">
    <property type="entry name" value="Peptidase_S9_cat"/>
</dbReference>
<dbReference type="SUPFAM" id="SSF53474">
    <property type="entry name" value="alpha/beta-Hydrolases"/>
    <property type="match status" value="1"/>
</dbReference>
<dbReference type="InterPro" id="IPR011042">
    <property type="entry name" value="6-blade_b-propeller_TolB-like"/>
</dbReference>
<proteinExistence type="predicted"/>
<gene>
    <name evidence="3" type="ORF">MM817_01335</name>
</gene>
<keyword evidence="1" id="KW-0378">Hydrolase</keyword>